<dbReference type="STRING" id="7897.ENSLACP00000020906"/>
<dbReference type="InterPro" id="IPR040091">
    <property type="entry name" value="LRRC56"/>
</dbReference>
<evidence type="ECO:0000313" key="4">
    <source>
        <dbReference type="Ensembl" id="ENSLACP00000020906.1"/>
    </source>
</evidence>
<feature type="region of interest" description="Disordered" evidence="3">
    <location>
        <begin position="276"/>
        <end position="322"/>
    </location>
</feature>
<dbReference type="EMBL" id="AFYH01011025">
    <property type="status" value="NOT_ANNOTATED_CDS"/>
    <property type="molecule type" value="Genomic_DNA"/>
</dbReference>
<reference evidence="4" key="3">
    <citation type="submission" date="2025-09" db="UniProtKB">
        <authorList>
            <consortium name="Ensembl"/>
        </authorList>
    </citation>
    <scope>IDENTIFICATION</scope>
</reference>
<keyword evidence="2" id="KW-0677">Repeat</keyword>
<gene>
    <name evidence="4" type="primary">LRRC56</name>
</gene>
<dbReference type="PANTHER" id="PTHR22708:SF0">
    <property type="entry name" value="LEUCINE-RICH REPEAT-CONTAINING PROTEIN 56"/>
    <property type="match status" value="1"/>
</dbReference>
<keyword evidence="1" id="KW-0433">Leucine-rich repeat</keyword>
<dbReference type="EMBL" id="AFYH01011022">
    <property type="status" value="NOT_ANNOTATED_CDS"/>
    <property type="molecule type" value="Genomic_DNA"/>
</dbReference>
<dbReference type="InterPro" id="IPR032675">
    <property type="entry name" value="LRR_dom_sf"/>
</dbReference>
<dbReference type="Pfam" id="PF12799">
    <property type="entry name" value="LRR_4"/>
    <property type="match status" value="1"/>
</dbReference>
<name>H3BG85_LATCH</name>
<evidence type="ECO:0000256" key="1">
    <source>
        <dbReference type="ARBA" id="ARBA00022614"/>
    </source>
</evidence>
<evidence type="ECO:0000256" key="3">
    <source>
        <dbReference type="SAM" id="MobiDB-lite"/>
    </source>
</evidence>
<feature type="compositionally biased region" description="Acidic residues" evidence="3">
    <location>
        <begin position="418"/>
        <end position="439"/>
    </location>
</feature>
<dbReference type="EMBL" id="AFYH01011023">
    <property type="status" value="NOT_ANNOTATED_CDS"/>
    <property type="molecule type" value="Genomic_DNA"/>
</dbReference>
<feature type="region of interest" description="Disordered" evidence="3">
    <location>
        <begin position="411"/>
        <end position="499"/>
    </location>
</feature>
<dbReference type="eggNOG" id="KOG0531">
    <property type="taxonomic scope" value="Eukaryota"/>
</dbReference>
<dbReference type="GeneTree" id="ENSGT00390000001545"/>
<dbReference type="EMBL" id="AFYH01011018">
    <property type="status" value="NOT_ANNOTATED_CDS"/>
    <property type="molecule type" value="Genomic_DNA"/>
</dbReference>
<reference evidence="4" key="2">
    <citation type="submission" date="2025-08" db="UniProtKB">
        <authorList>
            <consortium name="Ensembl"/>
        </authorList>
    </citation>
    <scope>IDENTIFICATION</scope>
</reference>
<dbReference type="OMA" id="CGTHDLS"/>
<dbReference type="PANTHER" id="PTHR22708">
    <property type="entry name" value="LEUCINE-RICH REPEAT-CONTAINING PROTEIN 56"/>
    <property type="match status" value="1"/>
</dbReference>
<proteinExistence type="predicted"/>
<dbReference type="Ensembl" id="ENSLACT00000021046.1">
    <property type="protein sequence ID" value="ENSLACP00000020906.1"/>
    <property type="gene ID" value="ENSLACG00000018370.1"/>
</dbReference>
<reference evidence="5" key="1">
    <citation type="submission" date="2011-08" db="EMBL/GenBank/DDBJ databases">
        <title>The draft genome of Latimeria chalumnae.</title>
        <authorList>
            <person name="Di Palma F."/>
            <person name="Alfoldi J."/>
            <person name="Johnson J."/>
            <person name="Berlin A."/>
            <person name="Gnerre S."/>
            <person name="Jaffe D."/>
            <person name="MacCallum I."/>
            <person name="Young S."/>
            <person name="Walker B.J."/>
            <person name="Lander E."/>
            <person name="Lindblad-Toh K."/>
        </authorList>
    </citation>
    <scope>NUCLEOTIDE SEQUENCE [LARGE SCALE GENOMIC DNA]</scope>
    <source>
        <strain evidence="5">Wild caught</strain>
    </source>
</reference>
<dbReference type="Bgee" id="ENSLACG00000018370">
    <property type="expression patterns" value="Expressed in post-anal tail muscle and 1 other cell type or tissue"/>
</dbReference>
<dbReference type="InterPro" id="IPR025875">
    <property type="entry name" value="Leu-rich_rpt_4"/>
</dbReference>
<dbReference type="EMBL" id="AFYH01011024">
    <property type="status" value="NOT_ANNOTATED_CDS"/>
    <property type="molecule type" value="Genomic_DNA"/>
</dbReference>
<dbReference type="EMBL" id="AFYH01011021">
    <property type="status" value="NOT_ANNOTATED_CDS"/>
    <property type="molecule type" value="Genomic_DNA"/>
</dbReference>
<keyword evidence="5" id="KW-1185">Reference proteome</keyword>
<sequence>TDFQKHPGTATVRVTEFGRCRVQNPRPLHKDETNMFEEYLSPSKLQALTGADDLRHVKTLEMCVDTRENSLGNFGAYLPNLIQLKLNNSLIVSVRDLGTTLSHLQVLWMARCGLPDLDGIPSFCSLRELYLAYNDISDLSQVSMLDHLEILDLEGNNIEDITQIQYLDLCRKLNMLTLEGNPVCIKPQPESPEDYLVTDYSYRAEVKKLIPHLKYIDDIPVDQATALPISKVNEDWLIVKESIKEMFLTGDLEGFDDYPGTAAGRLGSSQQLWPARPVSAHKQCSAQRPTSAGRPGSTRPTSAIGSRPGSAGSDTVSEDDASDLTHGVGRVICGNPVKALCARRQKTAPSSPGLLNSLWQYMHKPEHTYDTEEAEDKSRDDIFAELKAWREDHKKRLSAIQKEKEPQVLQINHCGNGNDEDDYDDDEDYKFSDSFEEDEEKIKLNCSEESTDRVSPESSFHSPVHPSPPANVQGSPSSVLQDSTLSPALPLYPSPPPLQETFTEARRGQEFRTRRLRRPVNVQLTQEETHQEVSNVNVGAGPADEEFVPCNESETAPLQVVRPKIPTGRPTGTLPDIKTLRPVSGPATLEMMSVKLPIDRGPKKLIDNHQPIIRSSTKIPERLTPPLHAVRPLTARAALQRLPNRPAFLPSPSKTTR</sequence>
<evidence type="ECO:0000313" key="5">
    <source>
        <dbReference type="Proteomes" id="UP000008672"/>
    </source>
</evidence>
<feature type="compositionally biased region" description="Polar residues" evidence="3">
    <location>
        <begin position="470"/>
        <end position="484"/>
    </location>
</feature>
<dbReference type="InterPro" id="IPR001611">
    <property type="entry name" value="Leu-rich_rpt"/>
</dbReference>
<dbReference type="AlphaFoldDB" id="H3BG85"/>
<dbReference type="SUPFAM" id="SSF52058">
    <property type="entry name" value="L domain-like"/>
    <property type="match status" value="1"/>
</dbReference>
<dbReference type="PROSITE" id="PS51450">
    <property type="entry name" value="LRR"/>
    <property type="match status" value="2"/>
</dbReference>
<dbReference type="Proteomes" id="UP000008672">
    <property type="component" value="Unassembled WGS sequence"/>
</dbReference>
<protein>
    <submittedName>
        <fullName evidence="4">Leucine rich repeat containing 56</fullName>
    </submittedName>
</protein>
<dbReference type="EMBL" id="AFYH01011020">
    <property type="status" value="NOT_ANNOTATED_CDS"/>
    <property type="molecule type" value="Genomic_DNA"/>
</dbReference>
<accession>H3BG85</accession>
<dbReference type="FunCoup" id="H3BG85">
    <property type="interactions" value="27"/>
</dbReference>
<dbReference type="Gene3D" id="3.80.10.10">
    <property type="entry name" value="Ribonuclease Inhibitor"/>
    <property type="match status" value="1"/>
</dbReference>
<organism evidence="4 5">
    <name type="scientific">Latimeria chalumnae</name>
    <name type="common">Coelacanth</name>
    <dbReference type="NCBI Taxonomy" id="7897"/>
    <lineage>
        <taxon>Eukaryota</taxon>
        <taxon>Metazoa</taxon>
        <taxon>Chordata</taxon>
        <taxon>Craniata</taxon>
        <taxon>Vertebrata</taxon>
        <taxon>Euteleostomi</taxon>
        <taxon>Coelacanthiformes</taxon>
        <taxon>Coelacanthidae</taxon>
        <taxon>Latimeria</taxon>
    </lineage>
</organism>
<dbReference type="EMBL" id="AFYH01011019">
    <property type="status" value="NOT_ANNOTATED_CDS"/>
    <property type="molecule type" value="Genomic_DNA"/>
</dbReference>
<dbReference type="InParanoid" id="H3BG85"/>
<evidence type="ECO:0000256" key="2">
    <source>
        <dbReference type="ARBA" id="ARBA00022737"/>
    </source>
</evidence>